<evidence type="ECO:0000313" key="3">
    <source>
        <dbReference type="Proteomes" id="UP001555786"/>
    </source>
</evidence>
<evidence type="ECO:0000256" key="1">
    <source>
        <dbReference type="SAM" id="MobiDB-lite"/>
    </source>
</evidence>
<feature type="region of interest" description="Disordered" evidence="1">
    <location>
        <begin position="177"/>
        <end position="209"/>
    </location>
</feature>
<dbReference type="Gene3D" id="1.10.287.110">
    <property type="entry name" value="DnaJ domain"/>
    <property type="match status" value="1"/>
</dbReference>
<comment type="caution">
    <text evidence="2">The sequence shown here is derived from an EMBL/GenBank/DDBJ whole genome shotgun (WGS) entry which is preliminary data.</text>
</comment>
<proteinExistence type="predicted"/>
<name>A0ABV3PFV5_9HYPH</name>
<dbReference type="Proteomes" id="UP001555786">
    <property type="component" value="Unassembled WGS sequence"/>
</dbReference>
<keyword evidence="3" id="KW-1185">Reference proteome</keyword>
<sequence length="209" mass="23086">MTQAFPLQWPEGWPRTPSGRREDGRIRFKRPGSRGWQEPWTFAAARDALLEELARLGVTYPVISSNYPIGRGGVAVEAKRTPQDTGIAIYFMRKGKPFAMACDRFHDAEGNMRSLALAIDAMRQLERHGGGIMMERAFAGFAALPAPGSKRAWREVFGFGHSEPITVASLNERYRSKAKAAHPDAPGGTAEEMAELNAARDEALKEISK</sequence>
<feature type="region of interest" description="Disordered" evidence="1">
    <location>
        <begin position="1"/>
        <end position="24"/>
    </location>
</feature>
<reference evidence="2 3" key="1">
    <citation type="submission" date="2024-07" db="EMBL/GenBank/DDBJ databases">
        <title>Description of Labrys sedimenti sp. nov., isolated from a diclofenac-degrading enrichment culture.</title>
        <authorList>
            <person name="Tancsics A."/>
            <person name="Csepanyi A."/>
        </authorList>
    </citation>
    <scope>NUCLEOTIDE SEQUENCE [LARGE SCALE GENOMIC DNA]</scope>
    <source>
        <strain evidence="2 3">LMG 23578</strain>
    </source>
</reference>
<dbReference type="EMBL" id="JBFNQD010000001">
    <property type="protein sequence ID" value="MEW9304495.1"/>
    <property type="molecule type" value="Genomic_DNA"/>
</dbReference>
<accession>A0ABV3PFV5</accession>
<dbReference type="InterPro" id="IPR036869">
    <property type="entry name" value="J_dom_sf"/>
</dbReference>
<feature type="compositionally biased region" description="Basic and acidic residues" evidence="1">
    <location>
        <begin position="198"/>
        <end position="209"/>
    </location>
</feature>
<dbReference type="SUPFAM" id="SSF46565">
    <property type="entry name" value="Chaperone J-domain"/>
    <property type="match status" value="1"/>
</dbReference>
<protein>
    <submittedName>
        <fullName evidence="2">J domain-containing protein</fullName>
    </submittedName>
</protein>
<gene>
    <name evidence="2" type="ORF">ABXS05_03030</name>
</gene>
<evidence type="ECO:0000313" key="2">
    <source>
        <dbReference type="EMBL" id="MEW9304495.1"/>
    </source>
</evidence>
<dbReference type="RefSeq" id="WP_367622855.1">
    <property type="nucleotide sequence ID" value="NZ_JBFNQD010000001.1"/>
</dbReference>
<organism evidence="2 3">
    <name type="scientific">Labrys neptuniae</name>
    <dbReference type="NCBI Taxonomy" id="376174"/>
    <lineage>
        <taxon>Bacteria</taxon>
        <taxon>Pseudomonadati</taxon>
        <taxon>Pseudomonadota</taxon>
        <taxon>Alphaproteobacteria</taxon>
        <taxon>Hyphomicrobiales</taxon>
        <taxon>Xanthobacteraceae</taxon>
        <taxon>Labrys</taxon>
    </lineage>
</organism>